<protein>
    <submittedName>
        <fullName evidence="5">Putative aminotransferase</fullName>
    </submittedName>
</protein>
<evidence type="ECO:0000256" key="4">
    <source>
        <dbReference type="RuleBase" id="RU003560"/>
    </source>
</evidence>
<keyword evidence="3 4" id="KW-0663">Pyridoxal phosphate</keyword>
<dbReference type="EMBL" id="JPOX01000004">
    <property type="protein sequence ID" value="KFX51645.1"/>
    <property type="molecule type" value="Genomic_DNA"/>
</dbReference>
<dbReference type="CDD" id="cd00610">
    <property type="entry name" value="OAT_like"/>
    <property type="match status" value="1"/>
</dbReference>
<reference key="1">
    <citation type="journal article" date="2014" name="PLoS Genet.">
        <title>Signature Gene Expression Reveals Novel Clues to the Molecular Mechanisms of Dimorphic Transition in Penicillium marneffei.</title>
        <authorList>
            <person name="Yang E."/>
            <person name="Wang G."/>
            <person name="Cai J."/>
            <person name="Woo P.C."/>
            <person name="Lau S.K."/>
            <person name="Yuen K.-Y."/>
            <person name="Chow W.-N."/>
            <person name="Lin X."/>
        </authorList>
    </citation>
    <scope>NUCLEOTIDE SEQUENCE [LARGE SCALE GENOMIC DNA]</scope>
    <source>
        <strain>PM1</strain>
    </source>
</reference>
<comment type="similarity">
    <text evidence="2 4">Belongs to the class-III pyridoxal-phosphate-dependent aminotransferase family.</text>
</comment>
<keyword evidence="5" id="KW-0032">Aminotransferase</keyword>
<name>A0A093VHI6_TALMA</name>
<dbReference type="InterPro" id="IPR015421">
    <property type="entry name" value="PyrdxlP-dep_Trfase_major"/>
</dbReference>
<dbReference type="AlphaFoldDB" id="A0A093VHI6"/>
<dbReference type="InterPro" id="IPR049704">
    <property type="entry name" value="Aminotrans_3_PPA_site"/>
</dbReference>
<dbReference type="Pfam" id="PF00202">
    <property type="entry name" value="Aminotran_3"/>
    <property type="match status" value="1"/>
</dbReference>
<evidence type="ECO:0000256" key="2">
    <source>
        <dbReference type="ARBA" id="ARBA00008954"/>
    </source>
</evidence>
<dbReference type="Gene3D" id="3.90.1150.10">
    <property type="entry name" value="Aspartate Aminotransferase, domain 1"/>
    <property type="match status" value="2"/>
</dbReference>
<dbReference type="PROSITE" id="PS00600">
    <property type="entry name" value="AA_TRANSFER_CLASS_3"/>
    <property type="match status" value="1"/>
</dbReference>
<dbReference type="eggNOG" id="KOG1404">
    <property type="taxonomic scope" value="Eukaryota"/>
</dbReference>
<dbReference type="PANTHER" id="PTHR43094:SF1">
    <property type="entry name" value="AMINOTRANSFERASE CLASS-III"/>
    <property type="match status" value="1"/>
</dbReference>
<dbReference type="FunFam" id="3.40.640.10:FF:000004">
    <property type="entry name" value="Acetylornithine aminotransferase"/>
    <property type="match status" value="1"/>
</dbReference>
<dbReference type="SUPFAM" id="SSF53383">
    <property type="entry name" value="PLP-dependent transferases"/>
    <property type="match status" value="1"/>
</dbReference>
<comment type="cofactor">
    <cofactor evidence="1">
        <name>pyridoxal 5'-phosphate</name>
        <dbReference type="ChEBI" id="CHEBI:597326"/>
    </cofactor>
</comment>
<accession>A0A093VHI6</accession>
<organism evidence="5">
    <name type="scientific">Talaromyces marneffei PM1</name>
    <dbReference type="NCBI Taxonomy" id="1077442"/>
    <lineage>
        <taxon>Eukaryota</taxon>
        <taxon>Fungi</taxon>
        <taxon>Dikarya</taxon>
        <taxon>Ascomycota</taxon>
        <taxon>Pezizomycotina</taxon>
        <taxon>Eurotiomycetes</taxon>
        <taxon>Eurotiomycetidae</taxon>
        <taxon>Eurotiales</taxon>
        <taxon>Trichocomaceae</taxon>
        <taxon>Talaromyces</taxon>
        <taxon>Talaromyces sect. Talaromyces</taxon>
    </lineage>
</organism>
<evidence type="ECO:0000256" key="1">
    <source>
        <dbReference type="ARBA" id="ARBA00001933"/>
    </source>
</evidence>
<reference evidence="5" key="2">
    <citation type="journal article" date="2014" name="PLoS Genet.">
        <title>Signature gene expression reveals novel clues to the molecular mechanisms of dimorphic transition in Penicillium marneffei.</title>
        <authorList>
            <person name="Yang E."/>
            <person name="Wang G."/>
            <person name="Cai J."/>
            <person name="Woo P.C."/>
            <person name="Lau S.K."/>
            <person name="Yuen K.-Y."/>
            <person name="Chow W.-N."/>
            <person name="Lin X."/>
        </authorList>
    </citation>
    <scope>NUCLEOTIDE SEQUENCE</scope>
    <source>
        <strain evidence="5">PM1</strain>
    </source>
</reference>
<dbReference type="InterPro" id="IPR015422">
    <property type="entry name" value="PyrdxlP-dep_Trfase_small"/>
</dbReference>
<dbReference type="GO" id="GO:0030170">
    <property type="term" value="F:pyridoxal phosphate binding"/>
    <property type="evidence" value="ECO:0007669"/>
    <property type="project" value="InterPro"/>
</dbReference>
<keyword evidence="5" id="KW-0808">Transferase</keyword>
<dbReference type="HOGENOM" id="CLU_016922_4_0_1"/>
<dbReference type="InterPro" id="IPR015424">
    <property type="entry name" value="PyrdxlP-dep_Trfase"/>
</dbReference>
<evidence type="ECO:0000313" key="5">
    <source>
        <dbReference type="EMBL" id="KFX51645.1"/>
    </source>
</evidence>
<proteinExistence type="inferred from homology"/>
<dbReference type="GO" id="GO:0005829">
    <property type="term" value="C:cytosol"/>
    <property type="evidence" value="ECO:0007669"/>
    <property type="project" value="TreeGrafter"/>
</dbReference>
<evidence type="ECO:0000256" key="3">
    <source>
        <dbReference type="ARBA" id="ARBA00022898"/>
    </source>
</evidence>
<sequence length="444" mass="48218">MTTSIVVEGTHKAAYNIRPLHETRATLGGLSKDPALLHRSLAELPHTVTHAQGSYLFLANGQKIFDACGGAAVTILGHGNPEVIAAIMAQMQKVSYIHTGSYTTGPAEELAQFLVDMGDGAHKLKKAYLVGSGSEANEAALKIARQYFVEKGESQRCHFVARKQAYHGNTMGAMTVSSNLPRKTPYMDILPTNVSFVSPAYAYQYRKDDENEERYVERLISELRQEFLRIGPEKIISFIAEPVVGATSGCVSAPRGYFRGVRDLCDEYGILLHLDEVMCGIGRTGTYFAFEQEGIQPDIVTIGKGLGGGYIPISAMLLGDKVVNVLRQGTSAFNHGQTFQAHPVACAAALAVQKIVKRDHLVERCAETGKKFGKMLQETFSDCRLQKEAFELGVAIYPGAGTIDGVNGDHVLIAPPLTVTSEELCVIISTLKRAYEATVKSLDM</sequence>
<dbReference type="GO" id="GO:0008483">
    <property type="term" value="F:transaminase activity"/>
    <property type="evidence" value="ECO:0007669"/>
    <property type="project" value="UniProtKB-KW"/>
</dbReference>
<dbReference type="PANTHER" id="PTHR43094">
    <property type="entry name" value="AMINOTRANSFERASE"/>
    <property type="match status" value="1"/>
</dbReference>
<dbReference type="Gene3D" id="3.40.640.10">
    <property type="entry name" value="Type I PLP-dependent aspartate aminotransferase-like (Major domain)"/>
    <property type="match status" value="1"/>
</dbReference>
<gene>
    <name evidence="5" type="ORF">GQ26_0040780</name>
</gene>
<dbReference type="InterPro" id="IPR005814">
    <property type="entry name" value="Aminotrans_3"/>
</dbReference>
<comment type="caution">
    <text evidence="5">The sequence shown here is derived from an EMBL/GenBank/DDBJ whole genome shotgun (WGS) entry which is preliminary data.</text>
</comment>